<evidence type="ECO:0000313" key="3">
    <source>
        <dbReference type="Proteomes" id="UP000515450"/>
    </source>
</evidence>
<organism evidence="2 3">
    <name type="scientific">Sphingobacterium paramultivorum</name>
    <dbReference type="NCBI Taxonomy" id="2886510"/>
    <lineage>
        <taxon>Bacteria</taxon>
        <taxon>Pseudomonadati</taxon>
        <taxon>Bacteroidota</taxon>
        <taxon>Sphingobacteriia</taxon>
        <taxon>Sphingobacteriales</taxon>
        <taxon>Sphingobacteriaceae</taxon>
        <taxon>Sphingobacterium</taxon>
    </lineage>
</organism>
<evidence type="ECO:0000256" key="1">
    <source>
        <dbReference type="SAM" id="Phobius"/>
    </source>
</evidence>
<sequence length="151" mass="16619">MFEKINNSLNFLSPLEKGAILLSIILLISSLTMPAFFVDRGGTQPEEVGSLGIFLMGWMGPLGGAIIPFLFWCANPIYLFSVCLFLNRNRKQAVFISLDPCVIALVFLQMDKIMISESGSESPITSLGPGYFLWLSSFLVLSIGTGIKFKK</sequence>
<protein>
    <submittedName>
        <fullName evidence="2">Uncharacterized protein</fullName>
    </submittedName>
</protein>
<dbReference type="RefSeq" id="WP_182330956.1">
    <property type="nucleotide sequence ID" value="NZ_CP058555.1"/>
</dbReference>
<gene>
    <name evidence="2" type="ORF">HS960_00390</name>
</gene>
<name>A0A7G5DWT5_9SPHI</name>
<keyword evidence="1" id="KW-0472">Membrane</keyword>
<accession>A0A7G5DWT5</accession>
<feature type="transmembrane region" description="Helical" evidence="1">
    <location>
        <begin position="20"/>
        <end position="38"/>
    </location>
</feature>
<evidence type="ECO:0000313" key="2">
    <source>
        <dbReference type="EMBL" id="QMV66210.1"/>
    </source>
</evidence>
<dbReference type="EMBL" id="CP058555">
    <property type="protein sequence ID" value="QMV66210.1"/>
    <property type="molecule type" value="Genomic_DNA"/>
</dbReference>
<dbReference type="AlphaFoldDB" id="A0A7G5DWT5"/>
<keyword evidence="3" id="KW-1185">Reference proteome</keyword>
<proteinExistence type="predicted"/>
<feature type="transmembrane region" description="Helical" evidence="1">
    <location>
        <begin position="58"/>
        <end position="86"/>
    </location>
</feature>
<feature type="transmembrane region" description="Helical" evidence="1">
    <location>
        <begin position="130"/>
        <end position="149"/>
    </location>
</feature>
<feature type="transmembrane region" description="Helical" evidence="1">
    <location>
        <begin position="93"/>
        <end position="110"/>
    </location>
</feature>
<keyword evidence="1" id="KW-1133">Transmembrane helix</keyword>
<keyword evidence="1" id="KW-0812">Transmembrane</keyword>
<dbReference type="Proteomes" id="UP000515450">
    <property type="component" value="Chromosome"/>
</dbReference>
<reference evidence="2 3" key="1">
    <citation type="journal article" date="2020" name="G3 (Bethesda)">
        <title>CeMbio - The Caenorhabditis elegans Microbiome Resource.</title>
        <authorList>
            <person name="Dirksen P."/>
            <person name="Assie A."/>
            <person name="Zimmermann J."/>
            <person name="Zhang F."/>
            <person name="Tietje A.M."/>
            <person name="Marsh S.A."/>
            <person name="Felix M.A."/>
            <person name="Shapira M."/>
            <person name="Kaleta C."/>
            <person name="Schulenburg H."/>
            <person name="Samuel B."/>
        </authorList>
    </citation>
    <scope>NUCLEOTIDE SEQUENCE [LARGE SCALE GENOMIC DNA]</scope>
    <source>
        <strain evidence="2 3">BIGb0170</strain>
    </source>
</reference>